<keyword evidence="12" id="KW-1185">Reference proteome</keyword>
<dbReference type="EMBL" id="CP023483">
    <property type="protein sequence ID" value="ATF26883.1"/>
    <property type="molecule type" value="Genomic_DNA"/>
</dbReference>
<dbReference type="PROSITE" id="PS50928">
    <property type="entry name" value="ABC_TM1"/>
    <property type="match status" value="1"/>
</dbReference>
<dbReference type="Proteomes" id="UP000270190">
    <property type="component" value="Unassembled WGS sequence"/>
</dbReference>
<dbReference type="CDD" id="cd06261">
    <property type="entry name" value="TM_PBP2"/>
    <property type="match status" value="1"/>
</dbReference>
<evidence type="ECO:0000313" key="10">
    <source>
        <dbReference type="EMBL" id="ATF26883.1"/>
    </source>
</evidence>
<evidence type="ECO:0000256" key="8">
    <source>
        <dbReference type="RuleBase" id="RU363032"/>
    </source>
</evidence>
<reference evidence="11" key="2">
    <citation type="submission" date="2018-04" db="EMBL/GenBank/DDBJ databases">
        <authorList>
            <person name="Go L.Y."/>
            <person name="Mitchell J.A."/>
        </authorList>
    </citation>
    <scope>NUCLEOTIDE SEQUENCE</scope>
    <source>
        <strain evidence="11">BSAS1 3</strain>
    </source>
</reference>
<evidence type="ECO:0000256" key="1">
    <source>
        <dbReference type="ARBA" id="ARBA00004651"/>
    </source>
</evidence>
<feature type="transmembrane region" description="Helical" evidence="8">
    <location>
        <begin position="137"/>
        <end position="157"/>
    </location>
</feature>
<name>A0A1D2K5K8_BROTH</name>
<reference evidence="10 12" key="1">
    <citation type="submission" date="2017-09" db="EMBL/GenBank/DDBJ databases">
        <title>Complete Genome Sequences of Two Strains of the Meat Spoilage Bacterium Brochothrix thermosphacta Isolated from Ground Chicken.</title>
        <authorList>
            <person name="Paoli G.C."/>
            <person name="Wijey C."/>
            <person name="Chen C.-Y."/>
            <person name="Nguyen L."/>
            <person name="Yan X."/>
            <person name="Irwin P.L."/>
        </authorList>
    </citation>
    <scope>NUCLEOTIDE SEQUENCE [LARGE SCALE GENOMIC DNA]</scope>
    <source>
        <strain evidence="10 12">BI</strain>
    </source>
</reference>
<dbReference type="Pfam" id="PF00528">
    <property type="entry name" value="BPD_transp_1"/>
    <property type="match status" value="1"/>
</dbReference>
<feature type="transmembrane region" description="Helical" evidence="8">
    <location>
        <begin position="100"/>
        <end position="125"/>
    </location>
</feature>
<keyword evidence="2 8" id="KW-0813">Transport</keyword>
<feature type="transmembrane region" description="Helical" evidence="8">
    <location>
        <begin position="163"/>
        <end position="180"/>
    </location>
</feature>
<dbReference type="Gene3D" id="1.10.3720.10">
    <property type="entry name" value="MetI-like"/>
    <property type="match status" value="1"/>
</dbReference>
<organism evidence="10 12">
    <name type="scientific">Brochothrix thermosphacta</name>
    <name type="common">Microbacterium thermosphactum</name>
    <dbReference type="NCBI Taxonomy" id="2756"/>
    <lineage>
        <taxon>Bacteria</taxon>
        <taxon>Bacillati</taxon>
        <taxon>Bacillota</taxon>
        <taxon>Bacilli</taxon>
        <taxon>Bacillales</taxon>
        <taxon>Listeriaceae</taxon>
        <taxon>Brochothrix</taxon>
    </lineage>
</organism>
<dbReference type="InterPro" id="IPR035906">
    <property type="entry name" value="MetI-like_sf"/>
</dbReference>
<feature type="domain" description="ABC transmembrane type-1" evidence="9">
    <location>
        <begin position="98"/>
        <end position="287"/>
    </location>
</feature>
<dbReference type="KEGG" id="bths:CNY62_11240"/>
<sequence>MSGFEFVKKHNEGFVKEAGVVQKTRNSSTWRFILADKRAIFAISVLVILSVASLLAFLTPYDQNALSIQDKLLPPSGSHWFGTDDHGRDYFTRVLYGGRISIAVGVLSMIIAIVVGTLAGTISGYFGGVIDNLMMRFLDIFMSIPSFFLLMILNAYLKPGIGNIIVIIGLLSWMDVARIVRAETLTLKGREFVMYAQSSGAGFMRIILKHIIPNAIPSIVVAASLNVAGAILTESALSFLGLGVQQPNASWGSMLNNAQGYMGDATYLAIFPGLLILLTILSFNILGDVFRKAMAR</sequence>
<dbReference type="PANTHER" id="PTHR43386:SF1">
    <property type="entry name" value="D,D-DIPEPTIDE TRANSPORT SYSTEM PERMEASE PROTEIN DDPC-RELATED"/>
    <property type="match status" value="1"/>
</dbReference>
<evidence type="ECO:0000256" key="6">
    <source>
        <dbReference type="ARBA" id="ARBA00023016"/>
    </source>
</evidence>
<protein>
    <submittedName>
        <fullName evidence="10">ABC transporter permease</fullName>
    </submittedName>
    <submittedName>
        <fullName evidence="11">Oligopeptide ABC transporter (Permease)</fullName>
    </submittedName>
</protein>
<accession>A0A1D2K5K8</accession>
<dbReference type="RefSeq" id="WP_029092522.1">
    <property type="nucleotide sequence ID" value="NZ_CBCPHX010000001.1"/>
</dbReference>
<dbReference type="GO" id="GO:0055085">
    <property type="term" value="P:transmembrane transport"/>
    <property type="evidence" value="ECO:0007669"/>
    <property type="project" value="InterPro"/>
</dbReference>
<dbReference type="GeneID" id="66536353"/>
<comment type="similarity">
    <text evidence="8">Belongs to the binding-protein-dependent transport system permease family.</text>
</comment>
<keyword evidence="6" id="KW-0346">Stress response</keyword>
<dbReference type="OrthoDB" id="9797472at2"/>
<reference evidence="13" key="3">
    <citation type="submission" date="2018-04" db="EMBL/GenBank/DDBJ databases">
        <authorList>
            <person name="Illikoud N."/>
        </authorList>
    </citation>
    <scope>NUCLEOTIDE SEQUENCE [LARGE SCALE GENOMIC DNA]</scope>
</reference>
<proteinExistence type="inferred from homology"/>
<keyword evidence="3" id="KW-1003">Cell membrane</keyword>
<evidence type="ECO:0000259" key="9">
    <source>
        <dbReference type="PROSITE" id="PS50928"/>
    </source>
</evidence>
<feature type="transmembrane region" description="Helical" evidence="8">
    <location>
        <begin position="39"/>
        <end position="58"/>
    </location>
</feature>
<evidence type="ECO:0000313" key="13">
    <source>
        <dbReference type="Proteomes" id="UP000270190"/>
    </source>
</evidence>
<evidence type="ECO:0000256" key="3">
    <source>
        <dbReference type="ARBA" id="ARBA00022475"/>
    </source>
</evidence>
<dbReference type="STRING" id="2756.BFR44_04825"/>
<dbReference type="Proteomes" id="UP000243591">
    <property type="component" value="Chromosome"/>
</dbReference>
<keyword evidence="7 8" id="KW-0472">Membrane</keyword>
<evidence type="ECO:0000313" key="11">
    <source>
        <dbReference type="EMBL" id="SPP28157.1"/>
    </source>
</evidence>
<feature type="transmembrane region" description="Helical" evidence="8">
    <location>
        <begin position="265"/>
        <end position="286"/>
    </location>
</feature>
<dbReference type="InterPro" id="IPR050366">
    <property type="entry name" value="BP-dependent_transpt_permease"/>
</dbReference>
<evidence type="ECO:0000256" key="4">
    <source>
        <dbReference type="ARBA" id="ARBA00022692"/>
    </source>
</evidence>
<dbReference type="InterPro" id="IPR000515">
    <property type="entry name" value="MetI-like"/>
</dbReference>
<dbReference type="EMBL" id="OUNC01000012">
    <property type="protein sequence ID" value="SPP28157.1"/>
    <property type="molecule type" value="Genomic_DNA"/>
</dbReference>
<dbReference type="GO" id="GO:0005886">
    <property type="term" value="C:plasma membrane"/>
    <property type="evidence" value="ECO:0007669"/>
    <property type="project" value="UniProtKB-SubCell"/>
</dbReference>
<feature type="transmembrane region" description="Helical" evidence="8">
    <location>
        <begin position="218"/>
        <end position="244"/>
    </location>
</feature>
<evidence type="ECO:0000256" key="2">
    <source>
        <dbReference type="ARBA" id="ARBA00022448"/>
    </source>
</evidence>
<gene>
    <name evidence="11" type="primary">appC</name>
    <name evidence="11" type="ORF">BTBSAS_20027</name>
    <name evidence="10" type="ORF">CNY62_11240</name>
</gene>
<dbReference type="AlphaFoldDB" id="A0A1D2K5K8"/>
<evidence type="ECO:0000256" key="7">
    <source>
        <dbReference type="ARBA" id="ARBA00023136"/>
    </source>
</evidence>
<evidence type="ECO:0000256" key="5">
    <source>
        <dbReference type="ARBA" id="ARBA00022989"/>
    </source>
</evidence>
<dbReference type="PANTHER" id="PTHR43386">
    <property type="entry name" value="OLIGOPEPTIDE TRANSPORT SYSTEM PERMEASE PROTEIN APPC"/>
    <property type="match status" value="1"/>
</dbReference>
<keyword evidence="4 8" id="KW-0812">Transmembrane</keyword>
<keyword evidence="5 8" id="KW-1133">Transmembrane helix</keyword>
<dbReference type="SUPFAM" id="SSF161098">
    <property type="entry name" value="MetI-like"/>
    <property type="match status" value="1"/>
</dbReference>
<comment type="subcellular location">
    <subcellularLocation>
        <location evidence="1 8">Cell membrane</location>
        <topology evidence="1 8">Multi-pass membrane protein</topology>
    </subcellularLocation>
</comment>
<evidence type="ECO:0000313" key="12">
    <source>
        <dbReference type="Proteomes" id="UP000243591"/>
    </source>
</evidence>